<dbReference type="InterPro" id="IPR006052">
    <property type="entry name" value="TNF_dom"/>
</dbReference>
<evidence type="ECO:0000256" key="2">
    <source>
        <dbReference type="ARBA" id="ARBA00008670"/>
    </source>
</evidence>
<dbReference type="GO" id="GO:0005125">
    <property type="term" value="F:cytokine activity"/>
    <property type="evidence" value="ECO:0007669"/>
    <property type="project" value="UniProtKB-KW"/>
</dbReference>
<dbReference type="Proteomes" id="UP000838412">
    <property type="component" value="Chromosome 14"/>
</dbReference>
<dbReference type="GO" id="GO:0005164">
    <property type="term" value="F:tumor necrosis factor receptor binding"/>
    <property type="evidence" value="ECO:0007669"/>
    <property type="project" value="InterPro"/>
</dbReference>
<sequence>MEQSFAILYSSPRPAHREGFPANPQQCGDTPSKGIPGRGRRAGAEVLLCRHVCGVVAVALLAAGLCALYLRCVRLEQTVRDSQDRIEHLSGLVQTLVQQQGTRQDVVPGNATSGRNQDASLRQKSESESIDDERPASLRHRRQVFAAPHPSDPRVSQKRKTRRGKGRKKCRKDPTAPGCAPGVSRVSGPTVLVPGSHGPSALIPGPQGPPGLPGVSGLRGLRGPPGPPGKCSCGGDTRARTMADSPPGVTSHHHQDHHFQSAHVTLQHSGDQHHHFTMDDPVFRWNDNSPPQTHNYFSFPEDKYIHITVSGTYYVYSQMTYYYHPGSRNDSHNPYVGHRTVRTACYREHGDCEEPTTLMESMQTVKAELDSNGTPISDQESRYHGGVFELWVHDRIQVEPLTRRHDYVMARELSFFGAMFLAPAPPGDDGEEPYK</sequence>
<dbReference type="GO" id="GO:0016020">
    <property type="term" value="C:membrane"/>
    <property type="evidence" value="ECO:0007669"/>
    <property type="project" value="UniProtKB-SubCell"/>
</dbReference>
<name>A0A8J9Z138_BRALA</name>
<evidence type="ECO:0000256" key="5">
    <source>
        <dbReference type="SAM" id="MobiDB-lite"/>
    </source>
</evidence>
<dbReference type="Pfam" id="PF00229">
    <property type="entry name" value="TNF"/>
    <property type="match status" value="1"/>
</dbReference>
<feature type="compositionally biased region" description="Basic residues" evidence="5">
    <location>
        <begin position="156"/>
        <end position="171"/>
    </location>
</feature>
<keyword evidence="4" id="KW-0472">Membrane</keyword>
<dbReference type="PANTHER" id="PTHR11471">
    <property type="entry name" value="TUMOR NECROSIS FACTOR FAMILY MEMBER"/>
    <property type="match status" value="1"/>
</dbReference>
<feature type="compositionally biased region" description="Basic and acidic residues" evidence="5">
    <location>
        <begin position="121"/>
        <end position="136"/>
    </location>
</feature>
<gene>
    <name evidence="7" type="primary">Hypp7518</name>
    <name evidence="7" type="ORF">BLAG_LOCUS7896</name>
</gene>
<evidence type="ECO:0000256" key="3">
    <source>
        <dbReference type="ARBA" id="ARBA00022514"/>
    </source>
</evidence>
<feature type="domain" description="THD" evidence="6">
    <location>
        <begin position="260"/>
        <end position="421"/>
    </location>
</feature>
<feature type="compositionally biased region" description="Polar residues" evidence="5">
    <location>
        <begin position="110"/>
        <end position="120"/>
    </location>
</feature>
<comment type="similarity">
    <text evidence="2">Belongs to the tumor necrosis factor family.</text>
</comment>
<evidence type="ECO:0000256" key="4">
    <source>
        <dbReference type="ARBA" id="ARBA00023136"/>
    </source>
</evidence>
<keyword evidence="3" id="KW-0202">Cytokine</keyword>
<dbReference type="AlphaFoldDB" id="A0A8J9Z138"/>
<proteinExistence type="inferred from homology"/>
<accession>A0A8J9Z138</accession>
<feature type="compositionally biased region" description="Low complexity" evidence="5">
    <location>
        <begin position="213"/>
        <end position="222"/>
    </location>
</feature>
<evidence type="ECO:0000313" key="7">
    <source>
        <dbReference type="EMBL" id="CAH1245636.1"/>
    </source>
</evidence>
<dbReference type="EMBL" id="OV696699">
    <property type="protein sequence ID" value="CAH1245636.1"/>
    <property type="molecule type" value="Genomic_DNA"/>
</dbReference>
<dbReference type="InterPro" id="IPR008983">
    <property type="entry name" value="Tumour_necrosis_fac-like_dom"/>
</dbReference>
<reference evidence="7" key="1">
    <citation type="submission" date="2022-01" db="EMBL/GenBank/DDBJ databases">
        <authorList>
            <person name="Braso-Vives M."/>
        </authorList>
    </citation>
    <scope>NUCLEOTIDE SEQUENCE</scope>
</reference>
<feature type="region of interest" description="Disordered" evidence="5">
    <location>
        <begin position="98"/>
        <end position="234"/>
    </location>
</feature>
<comment type="subcellular location">
    <subcellularLocation>
        <location evidence="1">Membrane</location>
    </subcellularLocation>
</comment>
<dbReference type="GO" id="GO:0006955">
    <property type="term" value="P:immune response"/>
    <property type="evidence" value="ECO:0007669"/>
    <property type="project" value="InterPro"/>
</dbReference>
<organism evidence="7 8">
    <name type="scientific">Branchiostoma lanceolatum</name>
    <name type="common">Common lancelet</name>
    <name type="synonym">Amphioxus lanceolatum</name>
    <dbReference type="NCBI Taxonomy" id="7740"/>
    <lineage>
        <taxon>Eukaryota</taxon>
        <taxon>Metazoa</taxon>
        <taxon>Chordata</taxon>
        <taxon>Cephalochordata</taxon>
        <taxon>Leptocardii</taxon>
        <taxon>Amphioxiformes</taxon>
        <taxon>Branchiostomatidae</taxon>
        <taxon>Branchiostoma</taxon>
    </lineage>
</organism>
<evidence type="ECO:0000256" key="1">
    <source>
        <dbReference type="ARBA" id="ARBA00004370"/>
    </source>
</evidence>
<keyword evidence="8" id="KW-1185">Reference proteome</keyword>
<feature type="region of interest" description="Disordered" evidence="5">
    <location>
        <begin position="13"/>
        <end position="36"/>
    </location>
</feature>
<protein>
    <submittedName>
        <fullName evidence="7">Hypp7518 protein</fullName>
    </submittedName>
</protein>
<dbReference type="OrthoDB" id="10048807at2759"/>
<dbReference type="PROSITE" id="PS50049">
    <property type="entry name" value="THD_2"/>
    <property type="match status" value="1"/>
</dbReference>
<dbReference type="PANTHER" id="PTHR11471:SF13">
    <property type="entry name" value="TNF FAMILY PROFILE DOMAIN-CONTAINING PROTEIN"/>
    <property type="match status" value="1"/>
</dbReference>
<dbReference type="GO" id="GO:0005615">
    <property type="term" value="C:extracellular space"/>
    <property type="evidence" value="ECO:0007669"/>
    <property type="project" value="UniProtKB-KW"/>
</dbReference>
<dbReference type="SUPFAM" id="SSF49842">
    <property type="entry name" value="TNF-like"/>
    <property type="match status" value="1"/>
</dbReference>
<evidence type="ECO:0000259" key="6">
    <source>
        <dbReference type="PROSITE" id="PS50049"/>
    </source>
</evidence>
<dbReference type="Gene3D" id="2.60.120.40">
    <property type="match status" value="1"/>
</dbReference>
<evidence type="ECO:0000313" key="8">
    <source>
        <dbReference type="Proteomes" id="UP000838412"/>
    </source>
</evidence>